<comment type="caution">
    <text evidence="14">The sequence shown here is derived from an EMBL/GenBank/DDBJ whole genome shotgun (WGS) entry which is preliminary data.</text>
</comment>
<keyword evidence="8" id="KW-0012">Acyltransferase</keyword>
<evidence type="ECO:0000256" key="9">
    <source>
        <dbReference type="ARBA" id="ARBA00030465"/>
    </source>
</evidence>
<evidence type="ECO:0000256" key="1">
    <source>
        <dbReference type="ARBA" id="ARBA00000026"/>
    </source>
</evidence>
<gene>
    <name evidence="14" type="ORF">AAA083_11420</name>
</gene>
<dbReference type="Proteomes" id="UP001487305">
    <property type="component" value="Unassembled WGS sequence"/>
</dbReference>
<evidence type="ECO:0000256" key="5">
    <source>
        <dbReference type="ARBA" id="ARBA00012866"/>
    </source>
</evidence>
<comment type="catalytic activity">
    <reaction evidence="2">
        <text>2 a mycocerosyl-[mycocerosic acid synthase] + a phenolphthiocerol = a dimycocerosyl phenolphthiocerol + 2 holo-[mycocerosic acid synthase].</text>
        <dbReference type="EC" id="2.3.1.282"/>
    </reaction>
</comment>
<dbReference type="SUPFAM" id="SSF52777">
    <property type="entry name" value="CoA-dependent acyltransferases"/>
    <property type="match status" value="1"/>
</dbReference>
<evidence type="ECO:0000256" key="11">
    <source>
        <dbReference type="ARBA" id="ARBA00033407"/>
    </source>
</evidence>
<dbReference type="Gene3D" id="3.30.559.30">
    <property type="entry name" value="Nonribosomal peptide synthetase, condensation domain"/>
    <property type="match status" value="1"/>
</dbReference>
<dbReference type="PANTHER" id="PTHR28037:SF1">
    <property type="entry name" value="ALCOHOL O-ACETYLTRANSFERASE 1-RELATED"/>
    <property type="match status" value="1"/>
</dbReference>
<dbReference type="PANTHER" id="PTHR28037">
    <property type="entry name" value="ALCOHOL O-ACETYLTRANSFERASE 1-RELATED"/>
    <property type="match status" value="1"/>
</dbReference>
<dbReference type="RefSeq" id="WP_245874310.1">
    <property type="nucleotide sequence ID" value="NZ_JBBNOP010000010.1"/>
</dbReference>
<feature type="compositionally biased region" description="Basic residues" evidence="12">
    <location>
        <begin position="490"/>
        <end position="499"/>
    </location>
</feature>
<evidence type="ECO:0000256" key="7">
    <source>
        <dbReference type="ARBA" id="ARBA00022679"/>
    </source>
</evidence>
<evidence type="ECO:0000256" key="6">
    <source>
        <dbReference type="ARBA" id="ARBA00013449"/>
    </source>
</evidence>
<evidence type="ECO:0000256" key="4">
    <source>
        <dbReference type="ARBA" id="ARBA00006558"/>
    </source>
</evidence>
<proteinExistence type="inferred from homology"/>
<evidence type="ECO:0000256" key="3">
    <source>
        <dbReference type="ARBA" id="ARBA00001907"/>
    </source>
</evidence>
<comment type="catalytic activity">
    <reaction evidence="1">
        <text>2 a mycocerosyl-[mycocerosic acid synthase] + a phthiocerol = a dimycocerosyl phthiocerol + 2 holo-[mycocerosic acid synthase].</text>
        <dbReference type="EC" id="2.3.1.282"/>
    </reaction>
</comment>
<dbReference type="Gene3D" id="3.30.559.10">
    <property type="entry name" value="Chloramphenicol acetyltransferase-like domain"/>
    <property type="match status" value="1"/>
</dbReference>
<evidence type="ECO:0000256" key="8">
    <source>
        <dbReference type="ARBA" id="ARBA00023315"/>
    </source>
</evidence>
<comment type="similarity">
    <text evidence="4">Belongs to the acyltransferase PapA5 family.</text>
</comment>
<comment type="catalytic activity">
    <reaction evidence="3">
        <text>2 a mycocerosyl-[mycocerosic acid synthase] + a phthiodiolone = a dimycocerosyl phthiodiolone + 2 holo-[mycocerosic acid synthase].</text>
        <dbReference type="EC" id="2.3.1.282"/>
    </reaction>
</comment>
<reference evidence="14 15" key="1">
    <citation type="submission" date="2024-04" db="EMBL/GenBank/DDBJ databases">
        <title>Human intestinal bacterial collection.</title>
        <authorList>
            <person name="Pauvert C."/>
            <person name="Hitch T.C.A."/>
            <person name="Clavel T."/>
        </authorList>
    </citation>
    <scope>NUCLEOTIDE SEQUENCE [LARGE SCALE GENOMIC DNA]</scope>
    <source>
        <strain evidence="14 15">CLA-KB-H42</strain>
    </source>
</reference>
<evidence type="ECO:0000313" key="15">
    <source>
        <dbReference type="Proteomes" id="UP001487305"/>
    </source>
</evidence>
<dbReference type="EMBL" id="JBBNOP010000010">
    <property type="protein sequence ID" value="MEQ3363582.1"/>
    <property type="molecule type" value="Genomic_DNA"/>
</dbReference>
<protein>
    <recommendedName>
        <fullName evidence="6">Phthiocerol/phthiodiolone dimycocerosyl transferase</fullName>
        <ecNumber evidence="5">2.3.1.282</ecNumber>
    </recommendedName>
    <alternativeName>
        <fullName evidence="11">Acyltransferase PapA5</fullName>
    </alternativeName>
    <alternativeName>
        <fullName evidence="9">Phthiocerol/phthiodiolone O-acyltransferase</fullName>
    </alternativeName>
    <alternativeName>
        <fullName evidence="10">Polyketide synthase-associated protein A5</fullName>
    </alternativeName>
</protein>
<evidence type="ECO:0000256" key="12">
    <source>
        <dbReference type="SAM" id="MobiDB-lite"/>
    </source>
</evidence>
<feature type="compositionally biased region" description="Basic and acidic residues" evidence="12">
    <location>
        <begin position="454"/>
        <end position="486"/>
    </location>
</feature>
<evidence type="ECO:0000256" key="2">
    <source>
        <dbReference type="ARBA" id="ARBA00000625"/>
    </source>
</evidence>
<evidence type="ECO:0000256" key="10">
    <source>
        <dbReference type="ARBA" id="ARBA00032317"/>
    </source>
</evidence>
<dbReference type="EC" id="2.3.1.282" evidence="5"/>
<accession>A0ABV1JFX5</accession>
<dbReference type="Pfam" id="PF16911">
    <property type="entry name" value="PapA_C"/>
    <property type="match status" value="1"/>
</dbReference>
<dbReference type="InterPro" id="IPR031641">
    <property type="entry name" value="PapA_C"/>
</dbReference>
<evidence type="ECO:0000259" key="13">
    <source>
        <dbReference type="Pfam" id="PF16911"/>
    </source>
</evidence>
<feature type="region of interest" description="Disordered" evidence="12">
    <location>
        <begin position="430"/>
        <end position="499"/>
    </location>
</feature>
<evidence type="ECO:0000313" key="14">
    <source>
        <dbReference type="EMBL" id="MEQ3363582.1"/>
    </source>
</evidence>
<dbReference type="InterPro" id="IPR023213">
    <property type="entry name" value="CAT-like_dom_sf"/>
</dbReference>
<keyword evidence="7" id="KW-0808">Transferase</keyword>
<dbReference type="InterPro" id="IPR052058">
    <property type="entry name" value="Alcohol_O-acetyltransferase"/>
</dbReference>
<name>A0ABV1JFX5_9ACTN</name>
<sequence length="499" mass="56037">MARNTWYRLDNVGKFYSSQAGSSNQTVFRYSATIADDIDPEALQRALEKTVAVFPNFNVCLRSGMFWHYLEQASEPPSAGPENLPICFGLHVNAKSVLFRVSYYRERINFEVSHMVSDGRGSLNFFKALIYAYVQERYGIQGVALEYDGSDSQKSENSFDKYYERNKAAATHAPKVYRLTGWRDEADPTYMEYHASAAKMLELARSYGVSMTSLLIAVIMRSIRMEMPRRDRSRAIRIDIPVDLRQFFESTTVKNFFGLAFVSYAPGENDESVESIAQAIHAQLKEATQAEQLKSRMNRMIALEKNPLLRLAPLFVKDIILAIANRLAARDTTTTVSNLGQIRIDERLAPYIRDVNILTSTVGLNFTLCSFGDDLSIGISTVYSNLDVVKNFIRYFSDQGIPGRVNINKTSEEVAEDRLEVKFETSVKRLGGQAPARNDVEDGSQTAPLSEDAEASHGKKSGKEGGARRTRRNKADGARAMKRSQEPKVSGRRKNGGRL</sequence>
<organism evidence="14 15">
    <name type="scientific">Raoultibacter massiliensis</name>
    <dbReference type="NCBI Taxonomy" id="1852371"/>
    <lineage>
        <taxon>Bacteria</taxon>
        <taxon>Bacillati</taxon>
        <taxon>Actinomycetota</taxon>
        <taxon>Coriobacteriia</taxon>
        <taxon>Eggerthellales</taxon>
        <taxon>Eggerthellaceae</taxon>
        <taxon>Raoultibacter</taxon>
    </lineage>
</organism>
<keyword evidence="15" id="KW-1185">Reference proteome</keyword>
<feature type="domain" description="Phthiocerol/phthiodiolone dimycocerosyl transferase C-terminal" evidence="13">
    <location>
        <begin position="196"/>
        <end position="303"/>
    </location>
</feature>